<dbReference type="GO" id="GO:0016301">
    <property type="term" value="F:kinase activity"/>
    <property type="evidence" value="ECO:0007669"/>
    <property type="project" value="UniProtKB-KW"/>
</dbReference>
<accession>A0A1Q5PMP5</accession>
<dbReference type="InterPro" id="IPR050890">
    <property type="entry name" value="PTS_EIIA_component"/>
</dbReference>
<dbReference type="RefSeq" id="WP_073708805.1">
    <property type="nucleotide sequence ID" value="NZ_MQSU01000002.1"/>
</dbReference>
<reference evidence="8 9" key="1">
    <citation type="submission" date="2016-11" db="EMBL/GenBank/DDBJ databases">
        <title>Actinomyces gypaetusis sp. nov. isolated from the vulture Gypaetus barbatus in Qinghai Tibet Plateau China.</title>
        <authorList>
            <person name="Meng X."/>
        </authorList>
    </citation>
    <scope>NUCLEOTIDE SEQUENCE [LARGE SCALE GENOMIC DNA]</scope>
    <source>
        <strain evidence="8 9">VUL4_2</strain>
    </source>
</reference>
<dbReference type="InterPro" id="IPR001127">
    <property type="entry name" value="PTS_EIIA_1_perm"/>
</dbReference>
<dbReference type="Proteomes" id="UP000186785">
    <property type="component" value="Unassembled WGS sequence"/>
</dbReference>
<dbReference type="PROSITE" id="PS00371">
    <property type="entry name" value="PTS_EIIA_TYPE_1_HIS"/>
    <property type="match status" value="1"/>
</dbReference>
<keyword evidence="6" id="KW-0418">Kinase</keyword>
<protein>
    <submittedName>
        <fullName evidence="8">PTS glucose transporter subunit IIA</fullName>
    </submittedName>
</protein>
<dbReference type="PANTHER" id="PTHR45008">
    <property type="entry name" value="PTS SYSTEM GLUCOSE-SPECIFIC EIIA COMPONENT"/>
    <property type="match status" value="1"/>
</dbReference>
<keyword evidence="5" id="KW-0598">Phosphotransferase system</keyword>
<proteinExistence type="predicted"/>
<dbReference type="Gene3D" id="2.70.70.10">
    <property type="entry name" value="Glucose Permease (Domain IIA)"/>
    <property type="match status" value="1"/>
</dbReference>
<evidence type="ECO:0000313" key="9">
    <source>
        <dbReference type="Proteomes" id="UP000186785"/>
    </source>
</evidence>
<feature type="domain" description="PTS EIIA type-1" evidence="7">
    <location>
        <begin position="21"/>
        <end position="126"/>
    </location>
</feature>
<dbReference type="PANTHER" id="PTHR45008:SF1">
    <property type="entry name" value="PTS SYSTEM GLUCOSE-SPECIFIC EIIA COMPONENT"/>
    <property type="match status" value="1"/>
</dbReference>
<dbReference type="SUPFAM" id="SSF51261">
    <property type="entry name" value="Duplicated hybrid motif"/>
    <property type="match status" value="1"/>
</dbReference>
<dbReference type="Pfam" id="PF00358">
    <property type="entry name" value="PTS_EIIA_1"/>
    <property type="match status" value="1"/>
</dbReference>
<comment type="caution">
    <text evidence="8">The sequence shown here is derived from an EMBL/GenBank/DDBJ whole genome shotgun (WGS) entry which is preliminary data.</text>
</comment>
<evidence type="ECO:0000256" key="3">
    <source>
        <dbReference type="ARBA" id="ARBA00022597"/>
    </source>
</evidence>
<evidence type="ECO:0000259" key="7">
    <source>
        <dbReference type="PROSITE" id="PS51093"/>
    </source>
</evidence>
<dbReference type="OrthoDB" id="9797715at2"/>
<comment type="subcellular location">
    <subcellularLocation>
        <location evidence="1">Cytoplasm</location>
    </subcellularLocation>
</comment>
<dbReference type="AlphaFoldDB" id="A0A1Q5PMP5"/>
<evidence type="ECO:0000256" key="5">
    <source>
        <dbReference type="ARBA" id="ARBA00022683"/>
    </source>
</evidence>
<evidence type="ECO:0000313" key="8">
    <source>
        <dbReference type="EMBL" id="OKL48797.1"/>
    </source>
</evidence>
<keyword evidence="9" id="KW-1185">Reference proteome</keyword>
<dbReference type="EMBL" id="MQSV01000002">
    <property type="protein sequence ID" value="OKL48797.1"/>
    <property type="molecule type" value="Genomic_DNA"/>
</dbReference>
<dbReference type="GO" id="GO:0009401">
    <property type="term" value="P:phosphoenolpyruvate-dependent sugar phosphotransferase system"/>
    <property type="evidence" value="ECO:0007669"/>
    <property type="project" value="UniProtKB-KW"/>
</dbReference>
<organism evidence="8 9">
    <name type="scientific">Boudabousia liubingyangii</name>
    <dbReference type="NCBI Taxonomy" id="1921764"/>
    <lineage>
        <taxon>Bacteria</taxon>
        <taxon>Bacillati</taxon>
        <taxon>Actinomycetota</taxon>
        <taxon>Actinomycetes</taxon>
        <taxon>Actinomycetales</taxon>
        <taxon>Actinomycetaceae</taxon>
        <taxon>Boudabousia</taxon>
    </lineage>
</organism>
<keyword evidence="4" id="KW-0808">Transferase</keyword>
<evidence type="ECO:0000256" key="6">
    <source>
        <dbReference type="ARBA" id="ARBA00022777"/>
    </source>
</evidence>
<evidence type="ECO:0000256" key="2">
    <source>
        <dbReference type="ARBA" id="ARBA00022448"/>
    </source>
</evidence>
<dbReference type="NCBIfam" id="TIGR00830">
    <property type="entry name" value="PTBA"/>
    <property type="match status" value="1"/>
</dbReference>
<dbReference type="PROSITE" id="PS51093">
    <property type="entry name" value="PTS_EIIA_TYPE_1"/>
    <property type="match status" value="1"/>
</dbReference>
<name>A0A1Q5PMP5_9ACTO</name>
<keyword evidence="2" id="KW-0813">Transport</keyword>
<dbReference type="InterPro" id="IPR011055">
    <property type="entry name" value="Dup_hybrid_motif"/>
</dbReference>
<dbReference type="GO" id="GO:0005737">
    <property type="term" value="C:cytoplasm"/>
    <property type="evidence" value="ECO:0007669"/>
    <property type="project" value="UniProtKB-SubCell"/>
</dbReference>
<sequence length="152" mass="15580">MSVTFSAPLSGTVVALADVPDPVFAGEIVGPGIAIQPDAEADVTVTAPVSGKIIKIHPHAFVILAEDGTGALVHLGLDTVALAGEGFTLHQENKAVVSDGDQMITWNPKEIEAGGRNPIVPVIALEAKAQNLELLVEPGAQVEAGAPLLRVN</sequence>
<gene>
    <name evidence="8" type="ORF">BSR29_02765</name>
</gene>
<evidence type="ECO:0000256" key="1">
    <source>
        <dbReference type="ARBA" id="ARBA00004496"/>
    </source>
</evidence>
<dbReference type="STRING" id="1921764.BSR28_02625"/>
<keyword evidence="3 8" id="KW-0762">Sugar transport</keyword>
<evidence type="ECO:0000256" key="4">
    <source>
        <dbReference type="ARBA" id="ARBA00022679"/>
    </source>
</evidence>